<dbReference type="STRING" id="717773.Thicy_1015"/>
<keyword evidence="1" id="KW-0732">Signal</keyword>
<dbReference type="InterPro" id="IPR034706">
    <property type="entry name" value="CpoB"/>
</dbReference>
<dbReference type="GO" id="GO:0043093">
    <property type="term" value="P:FtsZ-dependent cytokinesis"/>
    <property type="evidence" value="ECO:0007669"/>
    <property type="project" value="UniProtKB-UniRule"/>
</dbReference>
<keyword evidence="3" id="KW-1185">Reference proteome</keyword>
<gene>
    <name evidence="1" type="primary">cpoB</name>
    <name evidence="2" type="ordered locus">Thicy_1015</name>
</gene>
<evidence type="ECO:0000256" key="1">
    <source>
        <dbReference type="HAMAP-Rule" id="MF_02066"/>
    </source>
</evidence>
<keyword evidence="1" id="KW-0131">Cell cycle</keyword>
<keyword evidence="1" id="KW-0574">Periplasm</keyword>
<evidence type="ECO:0000313" key="2">
    <source>
        <dbReference type="EMBL" id="AEG31782.1"/>
    </source>
</evidence>
<dbReference type="InterPro" id="IPR019734">
    <property type="entry name" value="TPR_rpt"/>
</dbReference>
<dbReference type="InterPro" id="IPR011990">
    <property type="entry name" value="TPR-like_helical_dom_sf"/>
</dbReference>
<dbReference type="Pfam" id="PF13174">
    <property type="entry name" value="TPR_6"/>
    <property type="match status" value="1"/>
</dbReference>
<name>F6D8D1_THICA</name>
<dbReference type="InterPro" id="IPR014162">
    <property type="entry name" value="CpoB_C"/>
</dbReference>
<proteinExistence type="inferred from homology"/>
<keyword evidence="1" id="KW-0175">Coiled coil</keyword>
<comment type="similarity">
    <text evidence="1">Belongs to the CpoB family.</text>
</comment>
<evidence type="ECO:0000313" key="3">
    <source>
        <dbReference type="Proteomes" id="UP000009232"/>
    </source>
</evidence>
<dbReference type="Proteomes" id="UP000009232">
    <property type="component" value="Chromosome"/>
</dbReference>
<dbReference type="GO" id="GO:0030288">
    <property type="term" value="C:outer membrane-bounded periplasmic space"/>
    <property type="evidence" value="ECO:0007669"/>
    <property type="project" value="UniProtKB-UniRule"/>
</dbReference>
<dbReference type="KEGG" id="tcy:Thicy_1015"/>
<feature type="signal peptide" evidence="1">
    <location>
        <begin position="1"/>
        <end position="20"/>
    </location>
</feature>
<sequence precursor="true">MRKWFGVMALSLMGSSLVSAQTLEQRVDRLEGIASNPVTIQLGQRLDFQANELAQIQDRLDRLLFQNQQLQSQLEQYIQQSSQRIAQLEAQLQSQSVDLTFVPDAAGEDAAQELLIIESAPSSNAQSSYDAAFQLLGAGEYGAAQQAFEAFISHYPDETLTADAYYWLGEARLIQQDFGQAFEAFQVIINEFEDHVRFENALLRGADSLVGFNDIDQAEVLYQQLIDLFPNGRAAKSAQERLNRLRALN</sequence>
<dbReference type="RefSeq" id="WP_013835559.1">
    <property type="nucleotide sequence ID" value="NC_015581.1"/>
</dbReference>
<dbReference type="Pfam" id="PF13432">
    <property type="entry name" value="TPR_16"/>
    <property type="match status" value="1"/>
</dbReference>
<organism evidence="2 3">
    <name type="scientific">Thiomicrospira cyclica (strain DSM 14477 / JCM 11371 / ALM1)</name>
    <name type="common">Thioalkalimicrobium cyclicum</name>
    <dbReference type="NCBI Taxonomy" id="717773"/>
    <lineage>
        <taxon>Bacteria</taxon>
        <taxon>Pseudomonadati</taxon>
        <taxon>Pseudomonadota</taxon>
        <taxon>Gammaproteobacteria</taxon>
        <taxon>Thiotrichales</taxon>
        <taxon>Piscirickettsiaceae</taxon>
        <taxon>Thiomicrospira</taxon>
    </lineage>
</organism>
<dbReference type="OrthoDB" id="9768142at2"/>
<dbReference type="NCBIfam" id="TIGR02795">
    <property type="entry name" value="tol_pal_ybgF"/>
    <property type="match status" value="1"/>
</dbReference>
<dbReference type="EMBL" id="CP002776">
    <property type="protein sequence ID" value="AEG31782.1"/>
    <property type="molecule type" value="Genomic_DNA"/>
</dbReference>
<comment type="function">
    <text evidence="1">Mediates coordination of peptidoglycan synthesis and outer membrane constriction during cell division.</text>
</comment>
<dbReference type="HAMAP" id="MF_02066">
    <property type="entry name" value="CpoB"/>
    <property type="match status" value="1"/>
</dbReference>
<dbReference type="SUPFAM" id="SSF48452">
    <property type="entry name" value="TPR-like"/>
    <property type="match status" value="1"/>
</dbReference>
<dbReference type="HOGENOM" id="CLU_044315_2_0_6"/>
<accession>F6D8D1</accession>
<comment type="subcellular location">
    <subcellularLocation>
        <location evidence="1">Periplasm</location>
    </subcellularLocation>
</comment>
<feature type="coiled-coil region" evidence="1">
    <location>
        <begin position="46"/>
        <end position="98"/>
    </location>
</feature>
<dbReference type="AlphaFoldDB" id="F6D8D1"/>
<protein>
    <recommendedName>
        <fullName evidence="1">Cell division coordinator CpoB</fullName>
    </recommendedName>
</protein>
<feature type="chain" id="PRO_5009991529" description="Cell division coordinator CpoB" evidence="1">
    <location>
        <begin position="21"/>
        <end position="249"/>
    </location>
</feature>
<reference evidence="2 3" key="1">
    <citation type="submission" date="2011-05" db="EMBL/GenBank/DDBJ databases">
        <title>Complete sequence of Thioalkalimicrobium cyclicum ALM1.</title>
        <authorList>
            <consortium name="US DOE Joint Genome Institute"/>
            <person name="Lucas S."/>
            <person name="Han J."/>
            <person name="Lapidus A."/>
            <person name="Cheng J.-F."/>
            <person name="Goodwin L."/>
            <person name="Pitluck S."/>
            <person name="Peters L."/>
            <person name="Mikhailova N."/>
            <person name="Davenport K."/>
            <person name="Han C."/>
            <person name="Tapia R."/>
            <person name="Land M."/>
            <person name="Hauser L."/>
            <person name="Kyrpides N."/>
            <person name="Ivanova N."/>
            <person name="Pagani I."/>
            <person name="Kappler U."/>
            <person name="Woyke T."/>
        </authorList>
    </citation>
    <scope>NUCLEOTIDE SEQUENCE [LARGE SCALE GENOMIC DNA]</scope>
    <source>
        <strain evidence="3">DSM 14477 / JCM 11371 / ALM1</strain>
    </source>
</reference>
<keyword evidence="1" id="KW-0132">Cell division</keyword>
<dbReference type="Gene3D" id="1.25.40.10">
    <property type="entry name" value="Tetratricopeptide repeat domain"/>
    <property type="match status" value="1"/>
</dbReference>
<dbReference type="eggNOG" id="COG1729">
    <property type="taxonomic scope" value="Bacteria"/>
</dbReference>